<reference evidence="1" key="1">
    <citation type="submission" date="2024-06" db="EMBL/GenBank/DDBJ databases">
        <authorList>
            <person name="Li S."/>
        </authorList>
    </citation>
    <scope>NUCLEOTIDE SEQUENCE</scope>
    <source>
        <strain evidence="1">SR10</strain>
    </source>
</reference>
<proteinExistence type="predicted"/>
<dbReference type="RefSeq" id="WP_363800478.1">
    <property type="nucleotide sequence ID" value="NZ_CP159925.1"/>
</dbReference>
<dbReference type="SUPFAM" id="SSF52343">
    <property type="entry name" value="Ferredoxin reductase-like, C-terminal NADP-linked domain"/>
    <property type="match status" value="1"/>
</dbReference>
<name>A0AAU8MXG0_9GAMM</name>
<sequence>MRHLASGYIRLRAARVHCEPSIGDVAGKTRNVDVGALIDSGWLRAHTPLDQADVYLCRPHPFMRRFVREPVDAGVPGERIRCEFFGPSDKALAA</sequence>
<gene>
    <name evidence="1" type="ORF">ABU614_10265</name>
</gene>
<accession>A0AAU8MXG0</accession>
<protein>
    <submittedName>
        <fullName evidence="1">Uncharacterized protein</fullName>
    </submittedName>
</protein>
<dbReference type="InterPro" id="IPR039261">
    <property type="entry name" value="FNR_nucleotide-bd"/>
</dbReference>
<organism evidence="1">
    <name type="scientific">Lysobacter firmicutimachus</name>
    <dbReference type="NCBI Taxonomy" id="1792846"/>
    <lineage>
        <taxon>Bacteria</taxon>
        <taxon>Pseudomonadati</taxon>
        <taxon>Pseudomonadota</taxon>
        <taxon>Gammaproteobacteria</taxon>
        <taxon>Lysobacterales</taxon>
        <taxon>Lysobacteraceae</taxon>
        <taxon>Lysobacter</taxon>
    </lineage>
</organism>
<evidence type="ECO:0000313" key="1">
    <source>
        <dbReference type="EMBL" id="XCO77140.1"/>
    </source>
</evidence>
<dbReference type="EMBL" id="CP159925">
    <property type="protein sequence ID" value="XCO77140.1"/>
    <property type="molecule type" value="Genomic_DNA"/>
</dbReference>
<dbReference type="AlphaFoldDB" id="A0AAU8MXG0"/>
<dbReference type="Gene3D" id="3.40.50.80">
    <property type="entry name" value="Nucleotide-binding domain of ferredoxin-NADP reductase (FNR) module"/>
    <property type="match status" value="1"/>
</dbReference>